<gene>
    <name evidence="1" type="ORF">AWC12_20650</name>
</gene>
<evidence type="ECO:0000313" key="1">
    <source>
        <dbReference type="EMBL" id="ORV85328.1"/>
    </source>
</evidence>
<accession>A0A1X1WFL2</accession>
<evidence type="ECO:0000313" key="2">
    <source>
        <dbReference type="Proteomes" id="UP000193622"/>
    </source>
</evidence>
<name>A0A1X1WFL2_MYCIR</name>
<organism evidence="1 2">
    <name type="scientific">Mycolicibacterium iranicum</name>
    <name type="common">Mycobacterium iranicum</name>
    <dbReference type="NCBI Taxonomy" id="912594"/>
    <lineage>
        <taxon>Bacteria</taxon>
        <taxon>Bacillati</taxon>
        <taxon>Actinomycetota</taxon>
        <taxon>Actinomycetes</taxon>
        <taxon>Mycobacteriales</taxon>
        <taxon>Mycobacteriaceae</taxon>
        <taxon>Mycolicibacterium</taxon>
    </lineage>
</organism>
<comment type="caution">
    <text evidence="1">The sequence shown here is derived from an EMBL/GenBank/DDBJ whole genome shotgun (WGS) entry which is preliminary data.</text>
</comment>
<dbReference type="AlphaFoldDB" id="A0A1X1WFL2"/>
<protein>
    <submittedName>
        <fullName evidence="1">Uncharacterized protein</fullName>
    </submittedName>
</protein>
<proteinExistence type="predicted"/>
<dbReference type="RefSeq" id="WP_085176563.1">
    <property type="nucleotide sequence ID" value="NZ_LQPC01000042.1"/>
</dbReference>
<sequence length="193" mass="21610">MLHQIRYADGRVVELEEPSKSSIELIGDVGVPSPVICRHLNDDGQPNAELTFEVWRGIPVCTGITLSAKREAGTHVRAKDLKSVAAQLEDDIEEWISYLAHEPQPAPPGRRRWVRRTGPGGASHRQTVAKRALRTARKEVRRTMTPEHHQRVADIYNAATSARTEAVARAFTVSYRTAQRYIEKAREADLLDG</sequence>
<reference evidence="1 2" key="1">
    <citation type="submission" date="2016-01" db="EMBL/GenBank/DDBJ databases">
        <title>The new phylogeny of the genus Mycobacterium.</title>
        <authorList>
            <person name="Tarcisio F."/>
            <person name="Conor M."/>
            <person name="Antonella G."/>
            <person name="Elisabetta G."/>
            <person name="Giulia F.S."/>
            <person name="Sara T."/>
            <person name="Anna F."/>
            <person name="Clotilde B."/>
            <person name="Roberto B."/>
            <person name="Veronica D.S."/>
            <person name="Fabio R."/>
            <person name="Monica P."/>
            <person name="Olivier J."/>
            <person name="Enrico T."/>
            <person name="Nicola S."/>
        </authorList>
    </citation>
    <scope>NUCLEOTIDE SEQUENCE [LARGE SCALE GENOMIC DNA]</scope>
    <source>
        <strain evidence="1 2">DSM 45541</strain>
    </source>
</reference>
<dbReference type="EMBL" id="LQPC01000042">
    <property type="protein sequence ID" value="ORV85328.1"/>
    <property type="molecule type" value="Genomic_DNA"/>
</dbReference>
<dbReference type="Proteomes" id="UP000193622">
    <property type="component" value="Unassembled WGS sequence"/>
</dbReference>